<dbReference type="EMBL" id="AGNK02006100">
    <property type="status" value="NOT_ANNOTATED_CDS"/>
    <property type="molecule type" value="Genomic_DNA"/>
</dbReference>
<dbReference type="InParanoid" id="K4AHK5"/>
<dbReference type="EnsemblPlants" id="KQK92219">
    <property type="protein sequence ID" value="KQK92219"/>
    <property type="gene ID" value="SETIT_038362mg"/>
</dbReference>
<dbReference type="Proteomes" id="UP000004995">
    <property type="component" value="Unassembled WGS sequence"/>
</dbReference>
<reference evidence="2" key="1">
    <citation type="journal article" date="2012" name="Nat. Biotechnol.">
        <title>Reference genome sequence of the model plant Setaria.</title>
        <authorList>
            <person name="Bennetzen J.L."/>
            <person name="Schmutz J."/>
            <person name="Wang H."/>
            <person name="Percifield R."/>
            <person name="Hawkins J."/>
            <person name="Pontaroli A.C."/>
            <person name="Estep M."/>
            <person name="Feng L."/>
            <person name="Vaughn J.N."/>
            <person name="Grimwood J."/>
            <person name="Jenkins J."/>
            <person name="Barry K."/>
            <person name="Lindquist E."/>
            <person name="Hellsten U."/>
            <person name="Deshpande S."/>
            <person name="Wang X."/>
            <person name="Wu X."/>
            <person name="Mitros T."/>
            <person name="Triplett J."/>
            <person name="Yang X."/>
            <person name="Ye C.Y."/>
            <person name="Mauro-Herrera M."/>
            <person name="Wang L."/>
            <person name="Li P."/>
            <person name="Sharma M."/>
            <person name="Sharma R."/>
            <person name="Ronald P.C."/>
            <person name="Panaud O."/>
            <person name="Kellogg E.A."/>
            <person name="Brutnell T.P."/>
            <person name="Doust A.N."/>
            <person name="Tuskan G.A."/>
            <person name="Rokhsar D."/>
            <person name="Devos K.M."/>
        </authorList>
    </citation>
    <scope>NUCLEOTIDE SEQUENCE [LARGE SCALE GENOMIC DNA]</scope>
    <source>
        <strain evidence="2">cv. Yugu1</strain>
    </source>
</reference>
<evidence type="ECO:0000313" key="2">
    <source>
        <dbReference type="Proteomes" id="UP000004995"/>
    </source>
</evidence>
<keyword evidence="2" id="KW-1185">Reference proteome</keyword>
<reference evidence="1" key="2">
    <citation type="submission" date="2018-08" db="UniProtKB">
        <authorList>
            <consortium name="EnsemblPlants"/>
        </authorList>
    </citation>
    <scope>IDENTIFICATION</scope>
    <source>
        <strain evidence="1">Yugu1</strain>
    </source>
</reference>
<sequence length="74" mass="8144">MLSSLVHAKHCNQVLEGIFASYESHACKEVSCIRRALVFFMSNIIELGANTLPSQLLEANGLILSMAIHSRVQT</sequence>
<dbReference type="HOGENOM" id="CLU_2692492_0_0_1"/>
<name>K4AHK5_SETIT</name>
<dbReference type="Gramene" id="KQK92219">
    <property type="protein sequence ID" value="KQK92219"/>
    <property type="gene ID" value="SETIT_038362mg"/>
</dbReference>
<accession>K4AHK5</accession>
<protein>
    <submittedName>
        <fullName evidence="1">Uncharacterized protein</fullName>
    </submittedName>
</protein>
<dbReference type="AlphaFoldDB" id="K4AHK5"/>
<proteinExistence type="predicted"/>
<organism evidence="1 2">
    <name type="scientific">Setaria italica</name>
    <name type="common">Foxtail millet</name>
    <name type="synonym">Panicum italicum</name>
    <dbReference type="NCBI Taxonomy" id="4555"/>
    <lineage>
        <taxon>Eukaryota</taxon>
        <taxon>Viridiplantae</taxon>
        <taxon>Streptophyta</taxon>
        <taxon>Embryophyta</taxon>
        <taxon>Tracheophyta</taxon>
        <taxon>Spermatophyta</taxon>
        <taxon>Magnoliopsida</taxon>
        <taxon>Liliopsida</taxon>
        <taxon>Poales</taxon>
        <taxon>Poaceae</taxon>
        <taxon>PACMAD clade</taxon>
        <taxon>Panicoideae</taxon>
        <taxon>Panicodae</taxon>
        <taxon>Paniceae</taxon>
        <taxon>Cenchrinae</taxon>
        <taxon>Setaria</taxon>
    </lineage>
</organism>
<evidence type="ECO:0000313" key="1">
    <source>
        <dbReference type="EnsemblPlants" id="KQK92219"/>
    </source>
</evidence>